<feature type="domain" description="Aldehyde dehydrogenase" evidence="7">
    <location>
        <begin position="52"/>
        <end position="512"/>
    </location>
</feature>
<dbReference type="Pfam" id="PF00171">
    <property type="entry name" value="Aldedh"/>
    <property type="match status" value="1"/>
</dbReference>
<evidence type="ECO:0000256" key="6">
    <source>
        <dbReference type="RuleBase" id="RU003345"/>
    </source>
</evidence>
<evidence type="ECO:0000256" key="2">
    <source>
        <dbReference type="ARBA" id="ARBA00023002"/>
    </source>
</evidence>
<dbReference type="SUPFAM" id="SSF53720">
    <property type="entry name" value="ALDH-like"/>
    <property type="match status" value="1"/>
</dbReference>
<evidence type="ECO:0000313" key="9">
    <source>
        <dbReference type="Proteomes" id="UP000447873"/>
    </source>
</evidence>
<name>A0A8H3Z5A3_VENIN</name>
<evidence type="ECO:0000256" key="1">
    <source>
        <dbReference type="ARBA" id="ARBA00009986"/>
    </source>
</evidence>
<comment type="catalytic activity">
    <reaction evidence="4">
        <text>an aldehyde + NAD(+) + H2O = a carboxylate + NADH + 2 H(+)</text>
        <dbReference type="Rhea" id="RHEA:16185"/>
        <dbReference type="ChEBI" id="CHEBI:15377"/>
        <dbReference type="ChEBI" id="CHEBI:15378"/>
        <dbReference type="ChEBI" id="CHEBI:17478"/>
        <dbReference type="ChEBI" id="CHEBI:29067"/>
        <dbReference type="ChEBI" id="CHEBI:57540"/>
        <dbReference type="ChEBI" id="CHEBI:57945"/>
        <dbReference type="EC" id="1.2.1.3"/>
    </reaction>
</comment>
<accession>A0A8H3Z5A3</accession>
<feature type="active site" evidence="5">
    <location>
        <position position="288"/>
    </location>
</feature>
<dbReference type="PANTHER" id="PTHR11699">
    <property type="entry name" value="ALDEHYDE DEHYDROGENASE-RELATED"/>
    <property type="match status" value="1"/>
</dbReference>
<evidence type="ECO:0000256" key="3">
    <source>
        <dbReference type="ARBA" id="ARBA00024226"/>
    </source>
</evidence>
<evidence type="ECO:0000313" key="8">
    <source>
        <dbReference type="EMBL" id="KAE9986530.1"/>
    </source>
</evidence>
<evidence type="ECO:0000259" key="7">
    <source>
        <dbReference type="Pfam" id="PF00171"/>
    </source>
</evidence>
<dbReference type="FunFam" id="3.40.605.10:FF:000001">
    <property type="entry name" value="Aldehyde dehydrogenase 1"/>
    <property type="match status" value="1"/>
</dbReference>
<dbReference type="InterPro" id="IPR016162">
    <property type="entry name" value="Ald_DH_N"/>
</dbReference>
<dbReference type="InterPro" id="IPR016161">
    <property type="entry name" value="Ald_DH/histidinol_DH"/>
</dbReference>
<dbReference type="EMBL" id="WNWS01000029">
    <property type="protein sequence ID" value="KAE9986530.1"/>
    <property type="molecule type" value="Genomic_DNA"/>
</dbReference>
<comment type="caution">
    <text evidence="8">The sequence shown here is derived from an EMBL/GenBank/DDBJ whole genome shotgun (WGS) entry which is preliminary data.</text>
</comment>
<sequence>MIYLHTILRAPKPIRSSTNTLQTREIRPSTQRTNIMDSTTIEARQWINNEYINSTGETITIRNPNDDSVIGEMQISGEAEMNAAVTAARAAFETGDWSRYTGAQRAACMNKFADLLETEAAKIAKIESSCMGMPISVMQGALVPRAAKSFRFYAGFADKIQGETFPIEDNSYRIVQYEPLGVCAGICAWNFTLIFLGWKLAPALAAGNTYIFKSSEKAPFSLQAVAPLFKEAGFPPGVVNFITGDGKTGALLAHHMDIDKIAFTGSNNVGRKIQEASAKSNLKKVSLELGGKSPAIVFDDVDAATVIPLLVRGFLWNSGQICFCPSRLLLQKKIAAPFTAALKGAFTGALGMTGNQLEAQTVFGPLADKSQLESVLGYIESGRSEAELLVGGARHGDTGNFVQPTIFINPKDDAKIYREEIFGPVLVIKTFDTEEEAVRIANDTSFGLSACIYTANVSRALVLASKIKAGTVSINGPYMPDFNTPFGGWKESGSGRECGKQAMDAYLQTKTIKINLM</sequence>
<keyword evidence="2 6" id="KW-0560">Oxidoreductase</keyword>
<dbReference type="Gene3D" id="3.40.309.10">
    <property type="entry name" value="Aldehyde Dehydrogenase, Chain A, domain 2"/>
    <property type="match status" value="1"/>
</dbReference>
<dbReference type="InterPro" id="IPR016163">
    <property type="entry name" value="Ald_DH_C"/>
</dbReference>
<dbReference type="AlphaFoldDB" id="A0A8H3Z5A3"/>
<dbReference type="PROSITE" id="PS00687">
    <property type="entry name" value="ALDEHYDE_DEHYDR_GLU"/>
    <property type="match status" value="1"/>
</dbReference>
<comment type="similarity">
    <text evidence="1 6">Belongs to the aldehyde dehydrogenase family.</text>
</comment>
<dbReference type="InterPro" id="IPR029510">
    <property type="entry name" value="Ald_DH_CS_GLU"/>
</dbReference>
<organism evidence="8 9">
    <name type="scientific">Venturia inaequalis</name>
    <name type="common">Apple scab fungus</name>
    <dbReference type="NCBI Taxonomy" id="5025"/>
    <lineage>
        <taxon>Eukaryota</taxon>
        <taxon>Fungi</taxon>
        <taxon>Dikarya</taxon>
        <taxon>Ascomycota</taxon>
        <taxon>Pezizomycotina</taxon>
        <taxon>Dothideomycetes</taxon>
        <taxon>Pleosporomycetidae</taxon>
        <taxon>Venturiales</taxon>
        <taxon>Venturiaceae</taxon>
        <taxon>Venturia</taxon>
    </lineage>
</organism>
<dbReference type="InterPro" id="IPR015590">
    <property type="entry name" value="Aldehyde_DH_dom"/>
</dbReference>
<proteinExistence type="inferred from homology"/>
<dbReference type="Gene3D" id="3.40.605.10">
    <property type="entry name" value="Aldehyde Dehydrogenase, Chain A, domain 1"/>
    <property type="match status" value="1"/>
</dbReference>
<dbReference type="FunFam" id="3.40.309.10:FF:000012">
    <property type="entry name" value="Betaine aldehyde dehydrogenase"/>
    <property type="match status" value="1"/>
</dbReference>
<dbReference type="GO" id="GO:0004029">
    <property type="term" value="F:aldehyde dehydrogenase (NAD+) activity"/>
    <property type="evidence" value="ECO:0007669"/>
    <property type="project" value="UniProtKB-EC"/>
</dbReference>
<evidence type="ECO:0000256" key="5">
    <source>
        <dbReference type="PROSITE-ProRule" id="PRU10007"/>
    </source>
</evidence>
<dbReference type="EC" id="1.2.1.3" evidence="3"/>
<gene>
    <name evidence="8" type="ORF">EG328_005416</name>
</gene>
<protein>
    <recommendedName>
        <fullName evidence="3">aldehyde dehydrogenase (NAD(+))</fullName>
        <ecNumber evidence="3">1.2.1.3</ecNumber>
    </recommendedName>
</protein>
<evidence type="ECO:0000256" key="4">
    <source>
        <dbReference type="ARBA" id="ARBA00049194"/>
    </source>
</evidence>
<dbReference type="Proteomes" id="UP000447873">
    <property type="component" value="Unassembled WGS sequence"/>
</dbReference>
<reference evidence="8 9" key="1">
    <citation type="submission" date="2018-12" db="EMBL/GenBank/DDBJ databases">
        <title>Venturia inaequalis Genome Resource.</title>
        <authorList>
            <person name="Lichtner F.J."/>
        </authorList>
    </citation>
    <scope>NUCLEOTIDE SEQUENCE [LARGE SCALE GENOMIC DNA]</scope>
    <source>
        <strain evidence="8 9">120213</strain>
    </source>
</reference>